<dbReference type="AlphaFoldDB" id="A0A2D3PW58"/>
<organism evidence="1 2">
    <name type="scientific">Fusobacterium pseudoperiodonticum</name>
    <dbReference type="NCBI Taxonomy" id="2663009"/>
    <lineage>
        <taxon>Bacteria</taxon>
        <taxon>Fusobacteriati</taxon>
        <taxon>Fusobacteriota</taxon>
        <taxon>Fusobacteriia</taxon>
        <taxon>Fusobacteriales</taxon>
        <taxon>Fusobacteriaceae</taxon>
        <taxon>Fusobacterium</taxon>
    </lineage>
</organism>
<evidence type="ECO:0000313" key="2">
    <source>
        <dbReference type="Proteomes" id="UP000230781"/>
    </source>
</evidence>
<name>A0A2D3PW58_9FUSO</name>
<gene>
    <name evidence="1" type="ORF">CTM98_10550</name>
</gene>
<sequence>MKLYLDFNIFVQIQKEVDKYNKKIEYETFLNNTENIDIFYTYAHCEEIARMEDKGERLSLLNYFREITKNKEILHTAFLNGDWINNKFYFFKEDIENCMDRTEQSLVYNESIYSGLKEDDVLHKEFRKNTENVKVKENFFLEYSSDFLQYLEKCKITAKNSYIKSYLELYFYIYNRNSSIFSIEDHLIFSICFREVKTYFLKLNIINCLINLCNKKISFSNFQDKIKKNLLSFSDTEFLIELLMKFIYTKKIATDKNAISKFFDVTHIIFASQCNLFVSGDKKLITKCEMIYNFLGISTKIVYLENIGNDLFKKLDKILKENLKS</sequence>
<dbReference type="Proteomes" id="UP000230781">
    <property type="component" value="Chromosome"/>
</dbReference>
<evidence type="ECO:0000313" key="1">
    <source>
        <dbReference type="EMBL" id="ATV71054.1"/>
    </source>
</evidence>
<accession>A0A2D3PW58</accession>
<reference evidence="1 2" key="1">
    <citation type="submission" date="2017-11" db="EMBL/GenBank/DDBJ databases">
        <title>Genome sequencing of Fusobacterium periodonticum KCOM 2555.</title>
        <authorList>
            <person name="Kook J.-K."/>
            <person name="Park S.-N."/>
            <person name="Lim Y.K."/>
        </authorList>
    </citation>
    <scope>NUCLEOTIDE SEQUENCE [LARGE SCALE GENOMIC DNA]</scope>
    <source>
        <strain evidence="1 2">KCOM 2555</strain>
    </source>
</reference>
<protein>
    <submittedName>
        <fullName evidence="1">Uncharacterized protein</fullName>
    </submittedName>
</protein>
<proteinExistence type="predicted"/>
<dbReference type="EMBL" id="CP024704">
    <property type="protein sequence ID" value="ATV71054.1"/>
    <property type="molecule type" value="Genomic_DNA"/>
</dbReference>